<dbReference type="PANTHER" id="PTHR30532:SF25">
    <property type="entry name" value="IRON(III) DICITRATE-BINDING PERIPLASMIC PROTEIN"/>
    <property type="match status" value="1"/>
</dbReference>
<dbReference type="Pfam" id="PF01497">
    <property type="entry name" value="Peripla_BP_2"/>
    <property type="match status" value="1"/>
</dbReference>
<dbReference type="Gene3D" id="3.40.50.1980">
    <property type="entry name" value="Nitrogenase molybdenum iron protein domain"/>
    <property type="match status" value="2"/>
</dbReference>
<dbReference type="Proteomes" id="UP000249886">
    <property type="component" value="Unassembled WGS sequence"/>
</dbReference>
<evidence type="ECO:0000256" key="3">
    <source>
        <dbReference type="ARBA" id="ARBA00022448"/>
    </source>
</evidence>
<comment type="caution">
    <text evidence="8">The sequence shown here is derived from an EMBL/GenBank/DDBJ whole genome shotgun (WGS) entry which is preliminary data.</text>
</comment>
<keyword evidence="3" id="KW-0813">Transport</keyword>
<evidence type="ECO:0000313" key="8">
    <source>
        <dbReference type="EMBL" id="SPW24079.1"/>
    </source>
</evidence>
<dbReference type="InterPro" id="IPR051313">
    <property type="entry name" value="Bact_iron-sidero_bind"/>
</dbReference>
<dbReference type="EMBL" id="UARK01000001">
    <property type="protein sequence ID" value="SPW24079.1"/>
    <property type="molecule type" value="Genomic_DNA"/>
</dbReference>
<dbReference type="PROSITE" id="PS51257">
    <property type="entry name" value="PROKAR_LIPOPROTEIN"/>
    <property type="match status" value="1"/>
</dbReference>
<reference evidence="8 9" key="1">
    <citation type="submission" date="2018-06" db="EMBL/GenBank/DDBJ databases">
        <authorList>
            <consortium name="Pathogen Informatics"/>
            <person name="Doyle S."/>
        </authorList>
    </citation>
    <scope>NUCLEOTIDE SEQUENCE [LARGE SCALE GENOMIC DNA]</scope>
    <source>
        <strain evidence="8 9">NCTC10254</strain>
    </source>
</reference>
<dbReference type="GO" id="GO:1901678">
    <property type="term" value="P:iron coordination entity transport"/>
    <property type="evidence" value="ECO:0007669"/>
    <property type="project" value="UniProtKB-ARBA"/>
</dbReference>
<feature type="signal peptide" evidence="6">
    <location>
        <begin position="1"/>
        <end position="24"/>
    </location>
</feature>
<keyword evidence="4 6" id="KW-0732">Signal</keyword>
<proteinExistence type="inferred from homology"/>
<keyword evidence="5" id="KW-0175">Coiled coil</keyword>
<sequence length="332" mass="35236">MNKKFSRRHFLGLAGLSAAGLALSGCNGGKKAKVQGGSRTVKDLDGNEIEVPASPQKVVAMSEPTLDNALALGVPLVGATAGRGQSTIPNYLSDKGKDIPILGNVAQPNFEAIGAAKPDLILVDGTSVNNNQPVLDALAKIAPTVYTGYPGGDWRENLRLTADALNMVDEAEDLMKDYDKKVKDATKKLEKYQDKTFSIIRWQGNNAALILKELPAGRALTDLGLKRPPVQDREGKGHSEPVSQENLSDIDADYIFFGTLGGSSVGNTQAGGSVDTEGAKEAIAEATKVPGFEDLYAYQEDHIIPVDGSLWTSTGGVLLMNTIVDQVVEFLV</sequence>
<dbReference type="GeneID" id="84573118"/>
<dbReference type="GO" id="GO:0030288">
    <property type="term" value="C:outer membrane-bounded periplasmic space"/>
    <property type="evidence" value="ECO:0007669"/>
    <property type="project" value="TreeGrafter"/>
</dbReference>
<evidence type="ECO:0000313" key="9">
    <source>
        <dbReference type="Proteomes" id="UP000249886"/>
    </source>
</evidence>
<evidence type="ECO:0000256" key="4">
    <source>
        <dbReference type="ARBA" id="ARBA00022729"/>
    </source>
</evidence>
<protein>
    <submittedName>
        <fullName evidence="8">Iron dicitrate-binding periplasmic protein</fullName>
    </submittedName>
</protein>
<feature type="coiled-coil region" evidence="5">
    <location>
        <begin position="168"/>
        <end position="195"/>
    </location>
</feature>
<evidence type="ECO:0000256" key="1">
    <source>
        <dbReference type="ARBA" id="ARBA00004196"/>
    </source>
</evidence>
<evidence type="ECO:0000259" key="7">
    <source>
        <dbReference type="PROSITE" id="PS50983"/>
    </source>
</evidence>
<evidence type="ECO:0000256" key="6">
    <source>
        <dbReference type="SAM" id="SignalP"/>
    </source>
</evidence>
<dbReference type="PROSITE" id="PS51318">
    <property type="entry name" value="TAT"/>
    <property type="match status" value="1"/>
</dbReference>
<dbReference type="InterPro" id="IPR006311">
    <property type="entry name" value="TAT_signal"/>
</dbReference>
<accession>A0A6H9XQ28</accession>
<dbReference type="CDD" id="cd01146">
    <property type="entry name" value="FhuD"/>
    <property type="match status" value="1"/>
</dbReference>
<dbReference type="PANTHER" id="PTHR30532">
    <property type="entry name" value="IRON III DICITRATE-BINDING PERIPLASMIC PROTEIN"/>
    <property type="match status" value="1"/>
</dbReference>
<comment type="similarity">
    <text evidence="2">Belongs to the bacterial solute-binding protein 8 family.</text>
</comment>
<evidence type="ECO:0000256" key="5">
    <source>
        <dbReference type="SAM" id="Coils"/>
    </source>
</evidence>
<feature type="chain" id="PRO_5043215335" evidence="6">
    <location>
        <begin position="25"/>
        <end position="332"/>
    </location>
</feature>
<feature type="domain" description="Fe/B12 periplasmic-binding" evidence="7">
    <location>
        <begin position="57"/>
        <end position="332"/>
    </location>
</feature>
<gene>
    <name evidence="8" type="primary">yfiY_2</name>
    <name evidence="8" type="ORF">NCTC10254_00444</name>
</gene>
<organism evidence="8 9">
    <name type="scientific">Corynebacterium matruchotii</name>
    <dbReference type="NCBI Taxonomy" id="43768"/>
    <lineage>
        <taxon>Bacteria</taxon>
        <taxon>Bacillati</taxon>
        <taxon>Actinomycetota</taxon>
        <taxon>Actinomycetes</taxon>
        <taxon>Mycobacteriales</taxon>
        <taxon>Corynebacteriaceae</taxon>
        <taxon>Corynebacterium</taxon>
    </lineage>
</organism>
<comment type="subcellular location">
    <subcellularLocation>
        <location evidence="1">Cell envelope</location>
    </subcellularLocation>
</comment>
<evidence type="ECO:0000256" key="2">
    <source>
        <dbReference type="ARBA" id="ARBA00008814"/>
    </source>
</evidence>
<dbReference type="PROSITE" id="PS50983">
    <property type="entry name" value="FE_B12_PBP"/>
    <property type="match status" value="1"/>
</dbReference>
<dbReference type="RefSeq" id="WP_005524489.1">
    <property type="nucleotide sequence ID" value="NZ_CP050134.2"/>
</dbReference>
<dbReference type="AlphaFoldDB" id="A0A6H9XQ28"/>
<dbReference type="InterPro" id="IPR002491">
    <property type="entry name" value="ABC_transptr_periplasmic_BD"/>
</dbReference>
<dbReference type="SUPFAM" id="SSF53807">
    <property type="entry name" value="Helical backbone' metal receptor"/>
    <property type="match status" value="1"/>
</dbReference>
<name>A0A6H9XQ28_9CORY</name>